<evidence type="ECO:0000256" key="2">
    <source>
        <dbReference type="SAM" id="MobiDB-lite"/>
    </source>
</evidence>
<feature type="transmembrane region" description="Helical" evidence="3">
    <location>
        <begin position="851"/>
        <end position="868"/>
    </location>
</feature>
<evidence type="ECO:0000313" key="5">
    <source>
        <dbReference type="Proteomes" id="UP000186817"/>
    </source>
</evidence>
<gene>
    <name evidence="4" type="ORF">AK812_SmicGene19608</name>
</gene>
<accession>A0A1Q9DS45</accession>
<dbReference type="AlphaFoldDB" id="A0A1Q9DS45"/>
<feature type="coiled-coil region" evidence="1">
    <location>
        <begin position="72"/>
        <end position="106"/>
    </location>
</feature>
<keyword evidence="3" id="KW-0812">Transmembrane</keyword>
<proteinExistence type="predicted"/>
<dbReference type="Proteomes" id="UP000186817">
    <property type="component" value="Unassembled WGS sequence"/>
</dbReference>
<keyword evidence="1" id="KW-0175">Coiled coil</keyword>
<comment type="caution">
    <text evidence="4">The sequence shown here is derived from an EMBL/GenBank/DDBJ whole genome shotgun (WGS) entry which is preliminary data.</text>
</comment>
<keyword evidence="3" id="KW-0472">Membrane</keyword>
<feature type="region of interest" description="Disordered" evidence="2">
    <location>
        <begin position="438"/>
        <end position="459"/>
    </location>
</feature>
<reference evidence="4 5" key="1">
    <citation type="submission" date="2016-02" db="EMBL/GenBank/DDBJ databases">
        <title>Genome analysis of coral dinoflagellate symbionts highlights evolutionary adaptations to a symbiotic lifestyle.</title>
        <authorList>
            <person name="Aranda M."/>
            <person name="Li Y."/>
            <person name="Liew Y.J."/>
            <person name="Baumgarten S."/>
            <person name="Simakov O."/>
            <person name="Wilson M."/>
            <person name="Piel J."/>
            <person name="Ashoor H."/>
            <person name="Bougouffa S."/>
            <person name="Bajic V.B."/>
            <person name="Ryu T."/>
            <person name="Ravasi T."/>
            <person name="Bayer T."/>
            <person name="Micklem G."/>
            <person name="Kim H."/>
            <person name="Bhak J."/>
            <person name="Lajeunesse T.C."/>
            <person name="Voolstra C.R."/>
        </authorList>
    </citation>
    <scope>NUCLEOTIDE SEQUENCE [LARGE SCALE GENOMIC DNA]</scope>
    <source>
        <strain evidence="4 5">CCMP2467</strain>
    </source>
</reference>
<sequence>MFVVTLLFGPGYATKTSTAVAANPIRKVVTMMQKMSEKIEQEGESEKDLYAFLAGLAGAIIDKFMCHCKSELEDFNKAVPKLESDISTAEAQISQLTQEIEAQRADEAATVDSMKRAGVEREKEHTVYVDEVTELKGDIGAIDQAIPALDEATQGAFVQTGHLAGLSKKQVDRLQHLVSKSKSARDTVRGELVTESDRQVLTSFLEGKVEAQGIGEVKGMLEVCHRLLYYRQRGEFAKEVVVDDKEEVKDVNIFEADDLILLLVASLLFFLFLPLCQYRFLDNAGFQSRELMNAKTNEKETIEETIADKIDRLGILKVSLVELKGELKDAQNALSKDFDVLKKLSETCDAKTHEWDVREKTRNEELLAIQETVKILNSVRSSDAWPSPSLLQLEGSQSRSKALDALKTYAKGMGSEAVPNRTNIDLVAHLLVGISRSAQPPPIPDLECEEQSDDDDKKDYCNKQAFENKRKTKALRHKIQTLKQAITTQAAKATAEEIKSLQAGVASLEPRSKLGMEEDAEDARLLDKSVAESTDMRKKEHEEYQKTVQEQAATKESMVVTLVAMNLEPGYFSPFRVHPGLRRRGFGLDTLEDVLLLAKNRLFQFYHPDMTTTLSTTGPYDLGLVQVEAHRVKEEPPEFGSAKPRAYRHAQTFRTYLTVQGNGVLNMLEGPAGEGGREGHWASAAAPVTQSLQLAFLPLFIHWRGMAFKPSDSRILTLRLTQPLVPLQSCNAPMGEAWEGLVTETEKTVAEAKYNEKESQQLYEAAAKREADIKAITSKQKAKATAEGEVVKKSEAKKAEKEELKDVQQYGVELDEAREQEKESLQSAKVLVLAAAICALLALQATRQTMMVMMVAMLFMLAGMVTGYC</sequence>
<keyword evidence="3" id="KW-1133">Transmembrane helix</keyword>
<evidence type="ECO:0000256" key="3">
    <source>
        <dbReference type="SAM" id="Phobius"/>
    </source>
</evidence>
<protein>
    <submittedName>
        <fullName evidence="4">Uncharacterized protein</fullName>
    </submittedName>
</protein>
<evidence type="ECO:0000313" key="4">
    <source>
        <dbReference type="EMBL" id="OLP97993.1"/>
    </source>
</evidence>
<keyword evidence="5" id="KW-1185">Reference proteome</keyword>
<name>A0A1Q9DS45_SYMMI</name>
<dbReference type="OrthoDB" id="433539at2759"/>
<organism evidence="4 5">
    <name type="scientific">Symbiodinium microadriaticum</name>
    <name type="common">Dinoflagellate</name>
    <name type="synonym">Zooxanthella microadriatica</name>
    <dbReference type="NCBI Taxonomy" id="2951"/>
    <lineage>
        <taxon>Eukaryota</taxon>
        <taxon>Sar</taxon>
        <taxon>Alveolata</taxon>
        <taxon>Dinophyceae</taxon>
        <taxon>Suessiales</taxon>
        <taxon>Symbiodiniaceae</taxon>
        <taxon>Symbiodinium</taxon>
    </lineage>
</organism>
<evidence type="ECO:0000256" key="1">
    <source>
        <dbReference type="SAM" id="Coils"/>
    </source>
</evidence>
<feature type="region of interest" description="Disordered" evidence="2">
    <location>
        <begin position="519"/>
        <end position="543"/>
    </location>
</feature>
<dbReference type="EMBL" id="LSRX01000412">
    <property type="protein sequence ID" value="OLP97993.1"/>
    <property type="molecule type" value="Genomic_DNA"/>
</dbReference>